<dbReference type="AlphaFoldDB" id="A0A2R8AWZ0"/>
<organism evidence="1 2">
    <name type="scientific">Pseudoprimorskyibacter insulae</name>
    <dbReference type="NCBI Taxonomy" id="1695997"/>
    <lineage>
        <taxon>Bacteria</taxon>
        <taxon>Pseudomonadati</taxon>
        <taxon>Pseudomonadota</taxon>
        <taxon>Alphaproteobacteria</taxon>
        <taxon>Rhodobacterales</taxon>
        <taxon>Paracoccaceae</taxon>
        <taxon>Pseudoprimorskyibacter</taxon>
    </lineage>
</organism>
<evidence type="ECO:0000313" key="1">
    <source>
        <dbReference type="EMBL" id="SPF80565.1"/>
    </source>
</evidence>
<reference evidence="2" key="1">
    <citation type="submission" date="2018-03" db="EMBL/GenBank/DDBJ databases">
        <authorList>
            <person name="Rodrigo-Torres L."/>
            <person name="Arahal R. D."/>
            <person name="Lucena T."/>
        </authorList>
    </citation>
    <scope>NUCLEOTIDE SEQUENCE [LARGE SCALE GENOMIC DNA]</scope>
    <source>
        <strain evidence="2">CECT 8871</strain>
    </source>
</reference>
<proteinExistence type="predicted"/>
<gene>
    <name evidence="1" type="ORF">PRI8871_02375</name>
</gene>
<accession>A0A2R8AWZ0</accession>
<name>A0A2R8AWZ0_9RHOB</name>
<dbReference type="OrthoDB" id="7874631at2"/>
<dbReference type="EMBL" id="OMOJ01000004">
    <property type="protein sequence ID" value="SPF80565.1"/>
    <property type="molecule type" value="Genomic_DNA"/>
</dbReference>
<keyword evidence="2" id="KW-1185">Reference proteome</keyword>
<sequence length="111" mass="12545">MPPWVKWIPLAVLTLWVSLHFLRLGWIAANLSETDVIDIYANQYLEDRRRDGTGEGAQKSDCLAYPGEIRGIWFVVACGPKPFDAARHYEYHVNRFGALQFSGGPNLAPEI</sequence>
<dbReference type="Proteomes" id="UP000244904">
    <property type="component" value="Unassembled WGS sequence"/>
</dbReference>
<dbReference type="RefSeq" id="WP_108886413.1">
    <property type="nucleotide sequence ID" value="NZ_OMOJ01000004.1"/>
</dbReference>
<evidence type="ECO:0000313" key="2">
    <source>
        <dbReference type="Proteomes" id="UP000244904"/>
    </source>
</evidence>
<protein>
    <submittedName>
        <fullName evidence="1">Uncharacterized protein</fullName>
    </submittedName>
</protein>